<sequence length="137" mass="15734">MAKPTPLRRRKLGNSQSIAESLLQKWRETELLRKEEKERLASNPRGLRLKASKLTLSSQHHQVSESSLEQRTNLDFSLSDSDDTIVRRKGSPRKAGNNNKPPKRKRPVTVFDESSEEEASIDSAARHRRLRKKKVLP</sequence>
<evidence type="ECO:0000256" key="1">
    <source>
        <dbReference type="SAM" id="MobiDB-lite"/>
    </source>
</evidence>
<keyword evidence="3" id="KW-1185">Reference proteome</keyword>
<organism evidence="2 3">
    <name type="scientific">Apiospora phragmitis</name>
    <dbReference type="NCBI Taxonomy" id="2905665"/>
    <lineage>
        <taxon>Eukaryota</taxon>
        <taxon>Fungi</taxon>
        <taxon>Dikarya</taxon>
        <taxon>Ascomycota</taxon>
        <taxon>Pezizomycotina</taxon>
        <taxon>Sordariomycetes</taxon>
        <taxon>Xylariomycetidae</taxon>
        <taxon>Amphisphaeriales</taxon>
        <taxon>Apiosporaceae</taxon>
        <taxon>Apiospora</taxon>
    </lineage>
</organism>
<gene>
    <name evidence="2" type="ORF">PG994_015228</name>
</gene>
<dbReference type="EMBL" id="JAQQWL010000018">
    <property type="protein sequence ID" value="KAK8036731.1"/>
    <property type="molecule type" value="Genomic_DNA"/>
</dbReference>
<comment type="caution">
    <text evidence="2">The sequence shown here is derived from an EMBL/GenBank/DDBJ whole genome shotgun (WGS) entry which is preliminary data.</text>
</comment>
<dbReference type="RefSeq" id="XP_066707549.1">
    <property type="nucleotide sequence ID" value="XM_066866635.1"/>
</dbReference>
<accession>A0ABR1SQZ0</accession>
<proteinExistence type="predicted"/>
<feature type="region of interest" description="Disordered" evidence="1">
    <location>
        <begin position="35"/>
        <end position="137"/>
    </location>
</feature>
<feature type="compositionally biased region" description="Polar residues" evidence="1">
    <location>
        <begin position="54"/>
        <end position="79"/>
    </location>
</feature>
<reference evidence="2 3" key="1">
    <citation type="submission" date="2023-01" db="EMBL/GenBank/DDBJ databases">
        <title>Analysis of 21 Apiospora genomes using comparative genomics revels a genus with tremendous synthesis potential of carbohydrate active enzymes and secondary metabolites.</title>
        <authorList>
            <person name="Sorensen T."/>
        </authorList>
    </citation>
    <scope>NUCLEOTIDE SEQUENCE [LARGE SCALE GENOMIC DNA]</scope>
    <source>
        <strain evidence="2 3">CBS 135458</strain>
    </source>
</reference>
<evidence type="ECO:0000313" key="3">
    <source>
        <dbReference type="Proteomes" id="UP001480595"/>
    </source>
</evidence>
<evidence type="ECO:0000313" key="2">
    <source>
        <dbReference type="EMBL" id="KAK8036731.1"/>
    </source>
</evidence>
<name>A0ABR1SQZ0_9PEZI</name>
<dbReference type="Proteomes" id="UP001480595">
    <property type="component" value="Unassembled WGS sequence"/>
</dbReference>
<dbReference type="GeneID" id="92099700"/>
<protein>
    <submittedName>
        <fullName evidence="2">Uncharacterized protein</fullName>
    </submittedName>
</protein>
<feature type="compositionally biased region" description="Basic residues" evidence="1">
    <location>
        <begin position="126"/>
        <end position="137"/>
    </location>
</feature>